<evidence type="ECO:0000313" key="3">
    <source>
        <dbReference type="Proteomes" id="UP000324897"/>
    </source>
</evidence>
<evidence type="ECO:0000313" key="2">
    <source>
        <dbReference type="EMBL" id="TVU51640.1"/>
    </source>
</evidence>
<accession>A0A5J9WXA1</accession>
<proteinExistence type="predicted"/>
<gene>
    <name evidence="2" type="ORF">EJB05_03080</name>
</gene>
<organism evidence="2 3">
    <name type="scientific">Eragrostis curvula</name>
    <name type="common">weeping love grass</name>
    <dbReference type="NCBI Taxonomy" id="38414"/>
    <lineage>
        <taxon>Eukaryota</taxon>
        <taxon>Viridiplantae</taxon>
        <taxon>Streptophyta</taxon>
        <taxon>Embryophyta</taxon>
        <taxon>Tracheophyta</taxon>
        <taxon>Spermatophyta</taxon>
        <taxon>Magnoliopsida</taxon>
        <taxon>Liliopsida</taxon>
        <taxon>Poales</taxon>
        <taxon>Poaceae</taxon>
        <taxon>PACMAD clade</taxon>
        <taxon>Chloridoideae</taxon>
        <taxon>Eragrostideae</taxon>
        <taxon>Eragrostidinae</taxon>
        <taxon>Eragrostis</taxon>
    </lineage>
</organism>
<feature type="non-terminal residue" evidence="2">
    <location>
        <position position="1"/>
    </location>
</feature>
<dbReference type="Proteomes" id="UP000324897">
    <property type="component" value="Chromosome 6"/>
</dbReference>
<comment type="caution">
    <text evidence="2">The sequence shown here is derived from an EMBL/GenBank/DDBJ whole genome shotgun (WGS) entry which is preliminary data.</text>
</comment>
<dbReference type="AlphaFoldDB" id="A0A5J9WXA1"/>
<dbReference type="EMBL" id="RWGY01000002">
    <property type="protein sequence ID" value="TVU51640.1"/>
    <property type="molecule type" value="Genomic_DNA"/>
</dbReference>
<protein>
    <recommendedName>
        <fullName evidence="4">CCHC-type domain-containing protein</fullName>
    </recommendedName>
</protein>
<feature type="non-terminal residue" evidence="2">
    <location>
        <position position="162"/>
    </location>
</feature>
<name>A0A5J9WXA1_9POAL</name>
<keyword evidence="3" id="KW-1185">Reference proteome</keyword>
<feature type="compositionally biased region" description="Polar residues" evidence="1">
    <location>
        <begin position="95"/>
        <end position="138"/>
    </location>
</feature>
<evidence type="ECO:0000256" key="1">
    <source>
        <dbReference type="SAM" id="MobiDB-lite"/>
    </source>
</evidence>
<reference evidence="2 3" key="1">
    <citation type="journal article" date="2019" name="Sci. Rep.">
        <title>A high-quality genome of Eragrostis curvula grass provides insights into Poaceae evolution and supports new strategies to enhance forage quality.</title>
        <authorList>
            <person name="Carballo J."/>
            <person name="Santos B.A.C.M."/>
            <person name="Zappacosta D."/>
            <person name="Garbus I."/>
            <person name="Selva J.P."/>
            <person name="Gallo C.A."/>
            <person name="Diaz A."/>
            <person name="Albertini E."/>
            <person name="Caccamo M."/>
            <person name="Echenique V."/>
        </authorList>
    </citation>
    <scope>NUCLEOTIDE SEQUENCE [LARGE SCALE GENOMIC DNA]</scope>
    <source>
        <strain evidence="3">cv. Victoria</strain>
        <tissue evidence="2">Leaf</tissue>
    </source>
</reference>
<evidence type="ECO:0008006" key="4">
    <source>
        <dbReference type="Google" id="ProtNLM"/>
    </source>
</evidence>
<dbReference type="OrthoDB" id="786266at2759"/>
<dbReference type="Gramene" id="TVU51640">
    <property type="protein sequence ID" value="TVU51640"/>
    <property type="gene ID" value="EJB05_03080"/>
</dbReference>
<sequence length="162" mass="17591">MDEFVHDYYSVERFRLAYAGVFNPMTSKHQWSRVDLGYPIKNPKLRRKPGRLRYSRIKASDEVGTSKKKKCTDCDQLGHTAKHCQGGLTAKQKRMVSSSDNTSGHGSNDPSDAHTSNPSGSASANRSTSASESTSTNDMGGGTPPTRERGRGRGRGSGRLAA</sequence>
<feature type="region of interest" description="Disordered" evidence="1">
    <location>
        <begin position="56"/>
        <end position="162"/>
    </location>
</feature>